<dbReference type="GO" id="GO:0007020">
    <property type="term" value="P:microtubule nucleation"/>
    <property type="evidence" value="ECO:0007669"/>
    <property type="project" value="InterPro"/>
</dbReference>
<dbReference type="PANTHER" id="PTHR19302">
    <property type="entry name" value="GAMMA TUBULIN COMPLEX PROTEIN"/>
    <property type="match status" value="1"/>
</dbReference>
<comment type="caution">
    <text evidence="8">The sequence shown here is derived from an EMBL/GenBank/DDBJ whole genome shotgun (WGS) entry which is preliminary data.</text>
</comment>
<dbReference type="InterPro" id="IPR007259">
    <property type="entry name" value="GCP"/>
</dbReference>
<feature type="domain" description="Gamma tubulin complex component protein N-terminal" evidence="7">
    <location>
        <begin position="197"/>
        <end position="489"/>
    </location>
</feature>
<dbReference type="Pfam" id="PF04130">
    <property type="entry name" value="GCP_C_terminal"/>
    <property type="match status" value="1"/>
</dbReference>
<evidence type="ECO:0000259" key="7">
    <source>
        <dbReference type="Pfam" id="PF17681"/>
    </source>
</evidence>
<keyword evidence="9" id="KW-1185">Reference proteome</keyword>
<dbReference type="GO" id="GO:0031122">
    <property type="term" value="P:cytoplasmic microtubule organization"/>
    <property type="evidence" value="ECO:0007669"/>
    <property type="project" value="TreeGrafter"/>
</dbReference>
<evidence type="ECO:0000256" key="5">
    <source>
        <dbReference type="RuleBase" id="RU363050"/>
    </source>
</evidence>
<dbReference type="AlphaFoldDB" id="A0AAN7AP54"/>
<dbReference type="GO" id="GO:0051011">
    <property type="term" value="F:microtubule minus-end binding"/>
    <property type="evidence" value="ECO:0007669"/>
    <property type="project" value="TreeGrafter"/>
</dbReference>
<dbReference type="GO" id="GO:0000930">
    <property type="term" value="C:gamma-tubulin complex"/>
    <property type="evidence" value="ECO:0007669"/>
    <property type="project" value="TreeGrafter"/>
</dbReference>
<keyword evidence="4 5" id="KW-0206">Cytoskeleton</keyword>
<evidence type="ECO:0000259" key="6">
    <source>
        <dbReference type="Pfam" id="PF04130"/>
    </source>
</evidence>
<evidence type="ECO:0000313" key="9">
    <source>
        <dbReference type="Proteomes" id="UP001302126"/>
    </source>
</evidence>
<dbReference type="GO" id="GO:0005874">
    <property type="term" value="C:microtubule"/>
    <property type="evidence" value="ECO:0007669"/>
    <property type="project" value="UniProtKB-KW"/>
</dbReference>
<reference evidence="8" key="1">
    <citation type="journal article" date="2023" name="Mol. Phylogenet. Evol.">
        <title>Genome-scale phylogeny and comparative genomics of the fungal order Sordariales.</title>
        <authorList>
            <person name="Hensen N."/>
            <person name="Bonometti L."/>
            <person name="Westerberg I."/>
            <person name="Brannstrom I.O."/>
            <person name="Guillou S."/>
            <person name="Cros-Aarteil S."/>
            <person name="Calhoun S."/>
            <person name="Haridas S."/>
            <person name="Kuo A."/>
            <person name="Mondo S."/>
            <person name="Pangilinan J."/>
            <person name="Riley R."/>
            <person name="LaButti K."/>
            <person name="Andreopoulos B."/>
            <person name="Lipzen A."/>
            <person name="Chen C."/>
            <person name="Yan M."/>
            <person name="Daum C."/>
            <person name="Ng V."/>
            <person name="Clum A."/>
            <person name="Steindorff A."/>
            <person name="Ohm R.A."/>
            <person name="Martin F."/>
            <person name="Silar P."/>
            <person name="Natvig D.O."/>
            <person name="Lalanne C."/>
            <person name="Gautier V."/>
            <person name="Ament-Velasquez S.L."/>
            <person name="Kruys A."/>
            <person name="Hutchinson M.I."/>
            <person name="Powell A.J."/>
            <person name="Barry K."/>
            <person name="Miller A.N."/>
            <person name="Grigoriev I.V."/>
            <person name="Debuchy R."/>
            <person name="Gladieux P."/>
            <person name="Hiltunen Thoren M."/>
            <person name="Johannesson H."/>
        </authorList>
    </citation>
    <scope>NUCLEOTIDE SEQUENCE</scope>
    <source>
        <strain evidence="8">PSN309</strain>
    </source>
</reference>
<sequence>MATEEDLSDLFAIPDFWRPSNWLDQSIIEINRQNPLFTFGVSGTINISASYTKLDSISISIDEDREENEDRGAAFFKLPPVLQELTALQQPQLPDLGINSGRLRYGPEPTTLVPQKRPLEEDDDVWLLSGEDVAREPEFKTWESFDQNQTCRSSASFITEAGPTAFDALLAAARGQDPNDPATVPDILDNAVYSACLLTLALGRSSLSFSWNSDKNSFIKIAPHLRTSGISLDLTKAVDRLCLDCGNCIRHLQYFAETTYTTASTPTRVAFAGVIARLVTTVGSELSTRSRNIRSILQLQHFVQPVQQVLSYFKELVKKVAPQKSDEAMLSCLFQEVQAAEYRDELVQAATCEVLRIVSRPWTDFVEEWLGLRAEDGIPITKKGAGKGFVKVADKIWIDDHGFELDEPDYFLDEDKVPSFVPKDMAQTIFETGRNLRFLREHHQDHPLSRPDVVALTVPPKLEWEFDWDAISKLEARVNQYWEAVSQALRGTLQSNNQEPDSSAASNTFFETEFSVYGKSEEQVTAGILASMAQLNQPLSDGGPRDSLTLLIKDRLYQRSSMSSPSSATKSEHLSPHKTLVPLLSFGPIINAQSRLINHECMKLLFTSHHLQVHFDLLKQYFLLGNGLLVSRLSHALFDPELSTAERKAGVALGGGMMGLRLGGRQTWPPASSELRLALMGVLADCYLPSPSFPQFTPARNSNNKSDTTQLPGDLSFAVRDLSQDEIDRCMNPDSLEALDFLRLSYKPPSPLRPVLTPTILLKYDRIFKLLLRVLRMLYVGNDLYRFSTSTEPVTPSNVTTRFCVEARHFIRQIASYFFDTGITAPWDRFAEWLDSVQQDILASNSTQENVKNTISPDTLKNKQDDVLDEIMSVLLLRKRQAPVLKLLEEVFGIVLKFAKLLRLRRVEAHLGHSLGEQEERELYKAFRRKVEVFITVCRGLSEKVGSGKVTFGVGAMGGRGGARENTIEQLLVRLDRDGFYGKRGGVGGGG</sequence>
<dbReference type="GO" id="GO:0000922">
    <property type="term" value="C:spindle pole"/>
    <property type="evidence" value="ECO:0007669"/>
    <property type="project" value="InterPro"/>
</dbReference>
<dbReference type="InterPro" id="IPR041470">
    <property type="entry name" value="GCP_N"/>
</dbReference>
<comment type="subcellular location">
    <subcellularLocation>
        <location evidence="5">Cytoplasm</location>
        <location evidence="5">Cytoskeleton</location>
        <location evidence="5">Microtubule organizing center</location>
    </subcellularLocation>
</comment>
<dbReference type="Gene3D" id="1.20.120.1900">
    <property type="entry name" value="Gamma-tubulin complex, C-terminal domain"/>
    <property type="match status" value="1"/>
</dbReference>
<evidence type="ECO:0000256" key="3">
    <source>
        <dbReference type="ARBA" id="ARBA00022701"/>
    </source>
</evidence>
<dbReference type="GO" id="GO:0005816">
    <property type="term" value="C:spindle pole body"/>
    <property type="evidence" value="ECO:0007669"/>
    <property type="project" value="UniProtKB-ARBA"/>
</dbReference>
<dbReference type="GO" id="GO:0000278">
    <property type="term" value="P:mitotic cell cycle"/>
    <property type="evidence" value="ECO:0007669"/>
    <property type="project" value="TreeGrafter"/>
</dbReference>
<keyword evidence="3 5" id="KW-0493">Microtubule</keyword>
<dbReference type="Proteomes" id="UP001302126">
    <property type="component" value="Unassembled WGS sequence"/>
</dbReference>
<feature type="domain" description="Gamma tubulin complex component C-terminal" evidence="6">
    <location>
        <begin position="611"/>
        <end position="981"/>
    </location>
</feature>
<dbReference type="FunFam" id="1.20.120.1900:FF:000013">
    <property type="entry name" value="Spindle pole body component"/>
    <property type="match status" value="1"/>
</dbReference>
<evidence type="ECO:0000256" key="1">
    <source>
        <dbReference type="ARBA" id="ARBA00010337"/>
    </source>
</evidence>
<dbReference type="EMBL" id="MU864350">
    <property type="protein sequence ID" value="KAK4193929.1"/>
    <property type="molecule type" value="Genomic_DNA"/>
</dbReference>
<keyword evidence="2 5" id="KW-0963">Cytoplasm</keyword>
<dbReference type="GO" id="GO:0043015">
    <property type="term" value="F:gamma-tubulin binding"/>
    <property type="evidence" value="ECO:0007669"/>
    <property type="project" value="InterPro"/>
</dbReference>
<comment type="similarity">
    <text evidence="1 5">Belongs to the TUBGCP family.</text>
</comment>
<reference evidence="8" key="2">
    <citation type="submission" date="2023-05" db="EMBL/GenBank/DDBJ databases">
        <authorList>
            <consortium name="Lawrence Berkeley National Laboratory"/>
            <person name="Steindorff A."/>
            <person name="Hensen N."/>
            <person name="Bonometti L."/>
            <person name="Westerberg I."/>
            <person name="Brannstrom I.O."/>
            <person name="Guillou S."/>
            <person name="Cros-Aarteil S."/>
            <person name="Calhoun S."/>
            <person name="Haridas S."/>
            <person name="Kuo A."/>
            <person name="Mondo S."/>
            <person name="Pangilinan J."/>
            <person name="Riley R."/>
            <person name="Labutti K."/>
            <person name="Andreopoulos B."/>
            <person name="Lipzen A."/>
            <person name="Chen C."/>
            <person name="Yanf M."/>
            <person name="Daum C."/>
            <person name="Ng V."/>
            <person name="Clum A."/>
            <person name="Ohm R."/>
            <person name="Martin F."/>
            <person name="Silar P."/>
            <person name="Natvig D."/>
            <person name="Lalanne C."/>
            <person name="Gautier V."/>
            <person name="Ament-Velasquez S.L."/>
            <person name="Kruys A."/>
            <person name="Hutchinson M.I."/>
            <person name="Powell A.J."/>
            <person name="Barry K."/>
            <person name="Miller A.N."/>
            <person name="Grigoriev I.V."/>
            <person name="Debuchy R."/>
            <person name="Gladieux P."/>
            <person name="Thoren M.H."/>
            <person name="Johannesson H."/>
        </authorList>
    </citation>
    <scope>NUCLEOTIDE SEQUENCE</scope>
    <source>
        <strain evidence="8">PSN309</strain>
    </source>
</reference>
<evidence type="ECO:0000256" key="4">
    <source>
        <dbReference type="ARBA" id="ARBA00023212"/>
    </source>
</evidence>
<evidence type="ECO:0000256" key="2">
    <source>
        <dbReference type="ARBA" id="ARBA00022490"/>
    </source>
</evidence>
<dbReference type="GO" id="GO:0051225">
    <property type="term" value="P:spindle assembly"/>
    <property type="evidence" value="ECO:0007669"/>
    <property type="project" value="TreeGrafter"/>
</dbReference>
<proteinExistence type="inferred from homology"/>
<evidence type="ECO:0000313" key="8">
    <source>
        <dbReference type="EMBL" id="KAK4193929.1"/>
    </source>
</evidence>
<dbReference type="InterPro" id="IPR040457">
    <property type="entry name" value="GCP_C"/>
</dbReference>
<protein>
    <recommendedName>
        <fullName evidence="5">Spindle pole body component</fullName>
    </recommendedName>
</protein>
<dbReference type="PANTHER" id="PTHR19302:SF70">
    <property type="entry name" value="GAMMA-TUBULIN COMPLEX COMPONENT 6"/>
    <property type="match status" value="1"/>
</dbReference>
<accession>A0AAN7AP54</accession>
<name>A0AAN7AP54_9PEZI</name>
<dbReference type="Pfam" id="PF17681">
    <property type="entry name" value="GCP_N_terminal"/>
    <property type="match status" value="1"/>
</dbReference>
<organism evidence="8 9">
    <name type="scientific">Podospora australis</name>
    <dbReference type="NCBI Taxonomy" id="1536484"/>
    <lineage>
        <taxon>Eukaryota</taxon>
        <taxon>Fungi</taxon>
        <taxon>Dikarya</taxon>
        <taxon>Ascomycota</taxon>
        <taxon>Pezizomycotina</taxon>
        <taxon>Sordariomycetes</taxon>
        <taxon>Sordariomycetidae</taxon>
        <taxon>Sordariales</taxon>
        <taxon>Podosporaceae</taxon>
        <taxon>Podospora</taxon>
    </lineage>
</organism>
<dbReference type="InterPro" id="IPR042241">
    <property type="entry name" value="GCP_C_sf"/>
</dbReference>
<gene>
    <name evidence="8" type="ORF">QBC35DRAFT_397711</name>
</gene>
<dbReference type="GO" id="GO:0051321">
    <property type="term" value="P:meiotic cell cycle"/>
    <property type="evidence" value="ECO:0007669"/>
    <property type="project" value="TreeGrafter"/>
</dbReference>